<dbReference type="Pfam" id="PF06719">
    <property type="entry name" value="AraC_N"/>
    <property type="match status" value="1"/>
</dbReference>
<dbReference type="Pfam" id="PF12833">
    <property type="entry name" value="HTH_18"/>
    <property type="match status" value="1"/>
</dbReference>
<keyword evidence="3" id="KW-0804">Transcription</keyword>
<dbReference type="PANTHER" id="PTHR43436:SF1">
    <property type="entry name" value="TRANSCRIPTIONAL REGULATORY PROTEIN"/>
    <property type="match status" value="1"/>
</dbReference>
<evidence type="ECO:0000256" key="1">
    <source>
        <dbReference type="ARBA" id="ARBA00023015"/>
    </source>
</evidence>
<dbReference type="InterPro" id="IPR009594">
    <property type="entry name" value="Tscrpt_reg_HTH_AraC_N"/>
</dbReference>
<dbReference type="InterPro" id="IPR018062">
    <property type="entry name" value="HTH_AraC-typ_CS"/>
</dbReference>
<evidence type="ECO:0000256" key="3">
    <source>
        <dbReference type="ARBA" id="ARBA00023163"/>
    </source>
</evidence>
<evidence type="ECO:0000313" key="5">
    <source>
        <dbReference type="EMBL" id="SFP19832.1"/>
    </source>
</evidence>
<dbReference type="PRINTS" id="PR00032">
    <property type="entry name" value="HTHARAC"/>
</dbReference>
<dbReference type="GO" id="GO:0043565">
    <property type="term" value="F:sequence-specific DNA binding"/>
    <property type="evidence" value="ECO:0007669"/>
    <property type="project" value="InterPro"/>
</dbReference>
<dbReference type="InterPro" id="IPR020449">
    <property type="entry name" value="Tscrpt_reg_AraC-type_HTH"/>
</dbReference>
<protein>
    <submittedName>
        <fullName evidence="5">AraC-type DNA-binding protein</fullName>
    </submittedName>
</protein>
<dbReference type="InterPro" id="IPR018060">
    <property type="entry name" value="HTH_AraC"/>
</dbReference>
<proteinExistence type="predicted"/>
<dbReference type="EMBL" id="FOWC01000004">
    <property type="protein sequence ID" value="SFP19832.1"/>
    <property type="molecule type" value="Genomic_DNA"/>
</dbReference>
<gene>
    <name evidence="5" type="ORF">SAMN05421854_104350</name>
</gene>
<dbReference type="Gene3D" id="1.10.10.60">
    <property type="entry name" value="Homeodomain-like"/>
    <property type="match status" value="2"/>
</dbReference>
<dbReference type="Proteomes" id="UP000199137">
    <property type="component" value="Unassembled WGS sequence"/>
</dbReference>
<reference evidence="6" key="1">
    <citation type="submission" date="2016-10" db="EMBL/GenBank/DDBJ databases">
        <authorList>
            <person name="Varghese N."/>
            <person name="Submissions S."/>
        </authorList>
    </citation>
    <scope>NUCLEOTIDE SEQUENCE [LARGE SCALE GENOMIC DNA]</scope>
    <source>
        <strain evidence="6">DSM 44637</strain>
    </source>
</reference>
<keyword evidence="2 5" id="KW-0238">DNA-binding</keyword>
<name>A0A1I5NDS4_9PSEU</name>
<evidence type="ECO:0000259" key="4">
    <source>
        <dbReference type="PROSITE" id="PS01124"/>
    </source>
</evidence>
<dbReference type="GO" id="GO:0003700">
    <property type="term" value="F:DNA-binding transcription factor activity"/>
    <property type="evidence" value="ECO:0007669"/>
    <property type="project" value="InterPro"/>
</dbReference>
<dbReference type="PANTHER" id="PTHR43436">
    <property type="entry name" value="ARAC-FAMILY TRANSCRIPTIONAL REGULATOR"/>
    <property type="match status" value="1"/>
</dbReference>
<dbReference type="AlphaFoldDB" id="A0A1I5NDS4"/>
<feature type="domain" description="HTH araC/xylS-type" evidence="4">
    <location>
        <begin position="208"/>
        <end position="306"/>
    </location>
</feature>
<accession>A0A1I5NDS4</accession>
<evidence type="ECO:0000313" key="6">
    <source>
        <dbReference type="Proteomes" id="UP000199137"/>
    </source>
</evidence>
<evidence type="ECO:0000256" key="2">
    <source>
        <dbReference type="ARBA" id="ARBA00023125"/>
    </source>
</evidence>
<keyword evidence="1" id="KW-0805">Transcription regulation</keyword>
<dbReference type="PROSITE" id="PS01124">
    <property type="entry name" value="HTH_ARAC_FAMILY_2"/>
    <property type="match status" value="1"/>
</dbReference>
<dbReference type="SUPFAM" id="SSF46689">
    <property type="entry name" value="Homeodomain-like"/>
    <property type="match status" value="2"/>
</dbReference>
<sequence>MSTSDLFPEERLTVGDLIAEISAAASQVGPNRSVWQGLTVYKFTSPMVPQWDEVRSLALCFVAQGRKRVAVEGGIDHFYDPFRYLVFTRGQRFQAEILEASAEKPFLSFVLQIDPGIVRQVSSDMLERSTTTFHRPVSPPVAPAYVSTVDIPLTGAILRFLRSITSGADRRVLAPMYLQEICYRLLQAEQCSRLLAAAATEHELNPVSQVIRYVQEHMNEPVTVADLADHVAMSPSAFAHLFREVTGMSPYQFVKRMRLDRARTLLVEEGLSVSEVAREVGYTSLSHFITEFKRHFGVTPRAYAETQRTAVALQVDRATSRVRTMP</sequence>
<dbReference type="OrthoDB" id="9799345at2"/>
<dbReference type="SMART" id="SM00342">
    <property type="entry name" value="HTH_ARAC"/>
    <property type="match status" value="1"/>
</dbReference>
<dbReference type="PROSITE" id="PS00041">
    <property type="entry name" value="HTH_ARAC_FAMILY_1"/>
    <property type="match status" value="1"/>
</dbReference>
<organism evidence="5 6">
    <name type="scientific">Amycolatopsis rubida</name>
    <dbReference type="NCBI Taxonomy" id="112413"/>
    <lineage>
        <taxon>Bacteria</taxon>
        <taxon>Bacillati</taxon>
        <taxon>Actinomycetota</taxon>
        <taxon>Actinomycetes</taxon>
        <taxon>Pseudonocardiales</taxon>
        <taxon>Pseudonocardiaceae</taxon>
        <taxon>Amycolatopsis</taxon>
    </lineage>
</organism>
<dbReference type="InterPro" id="IPR009057">
    <property type="entry name" value="Homeodomain-like_sf"/>
</dbReference>
<dbReference type="STRING" id="112413.SAMN05421854_104350"/>